<dbReference type="Proteomes" id="UP000230750">
    <property type="component" value="Unassembled WGS sequence"/>
</dbReference>
<evidence type="ECO:0000256" key="3">
    <source>
        <dbReference type="ARBA" id="ARBA00023293"/>
    </source>
</evidence>
<accession>A0A2G8JIR5</accession>
<dbReference type="AlphaFoldDB" id="A0A2G8JIR5"/>
<dbReference type="Pfam" id="PF07701">
    <property type="entry name" value="HNOBA"/>
    <property type="match status" value="1"/>
</dbReference>
<evidence type="ECO:0000256" key="1">
    <source>
        <dbReference type="ARBA" id="ARBA00012202"/>
    </source>
</evidence>
<keyword evidence="2" id="KW-0547">Nucleotide-binding</keyword>
<dbReference type="FunFam" id="3.30.450.260:FF:000002">
    <property type="entry name" value="guanylate cyclase soluble subunit alpha-2"/>
    <property type="match status" value="1"/>
</dbReference>
<dbReference type="PANTHER" id="PTHR45655">
    <property type="entry name" value="GUANYLATE CYCLASE SOLUBLE SUBUNIT BETA-2"/>
    <property type="match status" value="1"/>
</dbReference>
<dbReference type="EMBL" id="MRZV01001855">
    <property type="protein sequence ID" value="PIK35632.1"/>
    <property type="molecule type" value="Genomic_DNA"/>
</dbReference>
<dbReference type="STRING" id="307972.A0A2G8JIR5"/>
<dbReference type="GO" id="GO:0019934">
    <property type="term" value="P:cGMP-mediated signaling"/>
    <property type="evidence" value="ECO:0007669"/>
    <property type="project" value="TreeGrafter"/>
</dbReference>
<dbReference type="PANTHER" id="PTHR45655:SF13">
    <property type="entry name" value="SOLUBLE GUANYLATE CYCLASE GCY-32-RELATED"/>
    <property type="match status" value="1"/>
</dbReference>
<dbReference type="GO" id="GO:0070482">
    <property type="term" value="P:response to oxygen levels"/>
    <property type="evidence" value="ECO:0007669"/>
    <property type="project" value="TreeGrafter"/>
</dbReference>
<evidence type="ECO:0000256" key="2">
    <source>
        <dbReference type="ARBA" id="ARBA00022741"/>
    </source>
</evidence>
<dbReference type="OrthoDB" id="6127067at2759"/>
<comment type="caution">
    <text evidence="6">The sequence shown here is derived from an EMBL/GenBank/DDBJ whole genome shotgun (WGS) entry which is preliminary data.</text>
</comment>
<sequence length="313" mass="35776">MGIVKEHYTFHIKKLESNLPPLEKNGFISQSDWMSILDTDWKGSPETLDDLAAKVENTDQLQGNSQRDLQENMPAVEIKHCPFDYGASATPLDSGVGSVVPFIDNAIICEAQPYHVIFDEDLNIRQMGNTVQMISSRDLTKTIKFGDIFYLEHPQIDLTARNILKYLDMIFMMQIMKGEDETNGKRLTLSLRGQIIWMKRQRLFLFLGSPMLTSFEDLQQRGMHFSDIAAHDVTRDLILFNQQRIAEVELARQLEQKQEELRVLMKALELEKSKTDSLLYSMLPKEVANLLREGKAVVAGKKKISKIVIGTRT</sequence>
<dbReference type="InterPro" id="IPR042463">
    <property type="entry name" value="HNOB_dom_associated_sf"/>
</dbReference>
<evidence type="ECO:0000259" key="5">
    <source>
        <dbReference type="Pfam" id="PF07701"/>
    </source>
</evidence>
<keyword evidence="4" id="KW-0175">Coiled coil</keyword>
<dbReference type="InterPro" id="IPR011645">
    <property type="entry name" value="HNOB_dom_associated"/>
</dbReference>
<feature type="domain" description="Haem NO binding associated" evidence="5">
    <location>
        <begin position="103"/>
        <end position="290"/>
    </location>
</feature>
<keyword evidence="3" id="KW-0141">cGMP biosynthesis</keyword>
<evidence type="ECO:0000256" key="4">
    <source>
        <dbReference type="SAM" id="Coils"/>
    </source>
</evidence>
<organism evidence="6 7">
    <name type="scientific">Stichopus japonicus</name>
    <name type="common">Sea cucumber</name>
    <dbReference type="NCBI Taxonomy" id="307972"/>
    <lineage>
        <taxon>Eukaryota</taxon>
        <taxon>Metazoa</taxon>
        <taxon>Echinodermata</taxon>
        <taxon>Eleutherozoa</taxon>
        <taxon>Echinozoa</taxon>
        <taxon>Holothuroidea</taxon>
        <taxon>Aspidochirotacea</taxon>
        <taxon>Aspidochirotida</taxon>
        <taxon>Stichopodidae</taxon>
        <taxon>Apostichopus</taxon>
    </lineage>
</organism>
<proteinExistence type="predicted"/>
<protein>
    <recommendedName>
        <fullName evidence="1">guanylate cyclase</fullName>
        <ecNumber evidence="1">4.6.1.2</ecNumber>
    </recommendedName>
</protein>
<feature type="coiled-coil region" evidence="4">
    <location>
        <begin position="247"/>
        <end position="274"/>
    </location>
</feature>
<gene>
    <name evidence="6" type="ORF">BSL78_27544</name>
</gene>
<evidence type="ECO:0000313" key="6">
    <source>
        <dbReference type="EMBL" id="PIK35632.1"/>
    </source>
</evidence>
<dbReference type="Gene3D" id="3.30.450.260">
    <property type="entry name" value="Haem NO binding associated domain"/>
    <property type="match status" value="1"/>
</dbReference>
<dbReference type="GO" id="GO:0000166">
    <property type="term" value="F:nucleotide binding"/>
    <property type="evidence" value="ECO:0007669"/>
    <property type="project" value="UniProtKB-KW"/>
</dbReference>
<dbReference type="GO" id="GO:0004383">
    <property type="term" value="F:guanylate cyclase activity"/>
    <property type="evidence" value="ECO:0007669"/>
    <property type="project" value="UniProtKB-EC"/>
</dbReference>
<dbReference type="EC" id="4.6.1.2" evidence="1"/>
<keyword evidence="7" id="KW-1185">Reference proteome</keyword>
<evidence type="ECO:0000313" key="7">
    <source>
        <dbReference type="Proteomes" id="UP000230750"/>
    </source>
</evidence>
<reference evidence="6 7" key="1">
    <citation type="journal article" date="2017" name="PLoS Biol.">
        <title>The sea cucumber genome provides insights into morphological evolution and visceral regeneration.</title>
        <authorList>
            <person name="Zhang X."/>
            <person name="Sun L."/>
            <person name="Yuan J."/>
            <person name="Sun Y."/>
            <person name="Gao Y."/>
            <person name="Zhang L."/>
            <person name="Li S."/>
            <person name="Dai H."/>
            <person name="Hamel J.F."/>
            <person name="Liu C."/>
            <person name="Yu Y."/>
            <person name="Liu S."/>
            <person name="Lin W."/>
            <person name="Guo K."/>
            <person name="Jin S."/>
            <person name="Xu P."/>
            <person name="Storey K.B."/>
            <person name="Huan P."/>
            <person name="Zhang T."/>
            <person name="Zhou Y."/>
            <person name="Zhang J."/>
            <person name="Lin C."/>
            <person name="Li X."/>
            <person name="Xing L."/>
            <person name="Huo D."/>
            <person name="Sun M."/>
            <person name="Wang L."/>
            <person name="Mercier A."/>
            <person name="Li F."/>
            <person name="Yang H."/>
            <person name="Xiang J."/>
        </authorList>
    </citation>
    <scope>NUCLEOTIDE SEQUENCE [LARGE SCALE GENOMIC DNA]</scope>
    <source>
        <strain evidence="6">Shaxun</strain>
        <tissue evidence="6">Muscle</tissue>
    </source>
</reference>
<dbReference type="GO" id="GO:0008074">
    <property type="term" value="C:guanylate cyclase complex, soluble"/>
    <property type="evidence" value="ECO:0007669"/>
    <property type="project" value="TreeGrafter"/>
</dbReference>
<dbReference type="Gene3D" id="6.10.250.780">
    <property type="match status" value="1"/>
</dbReference>
<name>A0A2G8JIR5_STIJA</name>